<dbReference type="Gene3D" id="3.20.20.210">
    <property type="match status" value="1"/>
</dbReference>
<dbReference type="PANTHER" id="PTHR43844">
    <property type="entry name" value="METHIONINE SYNTHASE"/>
    <property type="match status" value="1"/>
</dbReference>
<gene>
    <name evidence="2" type="ORF">METZ01_LOCUS144587</name>
</gene>
<feature type="domain" description="Cobalamin-independent methionine synthase MetE C-terminal/archaeal" evidence="1">
    <location>
        <begin position="182"/>
        <end position="360"/>
    </location>
</feature>
<dbReference type="InterPro" id="IPR038071">
    <property type="entry name" value="UROD/MetE-like_sf"/>
</dbReference>
<name>A0A381ZSJ0_9ZZZZ</name>
<dbReference type="GO" id="GO:0008270">
    <property type="term" value="F:zinc ion binding"/>
    <property type="evidence" value="ECO:0007669"/>
    <property type="project" value="InterPro"/>
</dbReference>
<dbReference type="CDD" id="cd03311">
    <property type="entry name" value="CIMS_C_terminal_like"/>
    <property type="match status" value="1"/>
</dbReference>
<dbReference type="SUPFAM" id="SSF51726">
    <property type="entry name" value="UROD/MetE-like"/>
    <property type="match status" value="1"/>
</dbReference>
<dbReference type="GO" id="GO:0003871">
    <property type="term" value="F:5-methyltetrahydropteroyltriglutamate-homocysteine S-methyltransferase activity"/>
    <property type="evidence" value="ECO:0007669"/>
    <property type="project" value="InterPro"/>
</dbReference>
<dbReference type="PANTHER" id="PTHR43844:SF2">
    <property type="entry name" value="SYNTHASE, VITAMIN-B12 INDEPENDENT, PUTATIVE (AFU_ORTHOLOGUE AFUA_3G12060)-RELATED"/>
    <property type="match status" value="1"/>
</dbReference>
<dbReference type="AlphaFoldDB" id="A0A381ZSJ0"/>
<reference evidence="2" key="1">
    <citation type="submission" date="2018-05" db="EMBL/GenBank/DDBJ databases">
        <authorList>
            <person name="Lanie J.A."/>
            <person name="Ng W.-L."/>
            <person name="Kazmierczak K.M."/>
            <person name="Andrzejewski T.M."/>
            <person name="Davidsen T.M."/>
            <person name="Wayne K.J."/>
            <person name="Tettelin H."/>
            <person name="Glass J.I."/>
            <person name="Rusch D."/>
            <person name="Podicherti R."/>
            <person name="Tsui H.-C.T."/>
            <person name="Winkler M.E."/>
        </authorList>
    </citation>
    <scope>NUCLEOTIDE SEQUENCE</scope>
</reference>
<dbReference type="GO" id="GO:0009086">
    <property type="term" value="P:methionine biosynthetic process"/>
    <property type="evidence" value="ECO:0007669"/>
    <property type="project" value="InterPro"/>
</dbReference>
<evidence type="ECO:0000259" key="1">
    <source>
        <dbReference type="Pfam" id="PF01717"/>
    </source>
</evidence>
<evidence type="ECO:0000313" key="2">
    <source>
        <dbReference type="EMBL" id="SVA91733.1"/>
    </source>
</evidence>
<organism evidence="2">
    <name type="scientific">marine metagenome</name>
    <dbReference type="NCBI Taxonomy" id="408172"/>
    <lineage>
        <taxon>unclassified sequences</taxon>
        <taxon>metagenomes</taxon>
        <taxon>ecological metagenomes</taxon>
    </lineage>
</organism>
<sequence>MDSMPLMKTSTDRILTTHVGSLPRPDDLIEMLQLKDRGEAYDPLSFDQCVANAVDATVSRQVTTGIDLVSDGEMSKISYATYLKDRLNGFDGTATENRVAGDLLDYIEFARRLVEQGGTERSLKGPACNGPLSICDDAPLQKDLANFSAAVEAHKPTGGFLTASSPGVVSVFLQNQYYPDDDAYLEALAECLQHEYQAIVASGATLQLDCPDLAMGRHVVHQNKTVEEFRRVAARHIEVLNAATAKIPPGSMRIHLCWGNYQGPHHHDIDLSDILDLVYSARPHAIAIEGANPRHAHEWAVFDQHPLPDDKVVIPGVVDSTSNFIEHPKLVAQRLCRYADQVGRERVIAGTDCGFATFAERPAVDPEIAWAKLASLVKGAAMASEQLW</sequence>
<dbReference type="InterPro" id="IPR002629">
    <property type="entry name" value="Met_Synth_C/arc"/>
</dbReference>
<dbReference type="EMBL" id="UINC01022336">
    <property type="protein sequence ID" value="SVA91733.1"/>
    <property type="molecule type" value="Genomic_DNA"/>
</dbReference>
<dbReference type="Pfam" id="PF01717">
    <property type="entry name" value="Meth_synt_2"/>
    <property type="match status" value="1"/>
</dbReference>
<accession>A0A381ZSJ0</accession>
<protein>
    <recommendedName>
        <fullName evidence="1">Cobalamin-independent methionine synthase MetE C-terminal/archaeal domain-containing protein</fullName>
    </recommendedName>
</protein>
<proteinExistence type="predicted"/>